<dbReference type="SUPFAM" id="SSF52096">
    <property type="entry name" value="ClpP/crotonase"/>
    <property type="match status" value="1"/>
</dbReference>
<evidence type="ECO:0000313" key="2">
    <source>
        <dbReference type="EMBL" id="BCB82820.1"/>
    </source>
</evidence>
<dbReference type="Pfam" id="PF00378">
    <property type="entry name" value="ECH_1"/>
    <property type="match status" value="1"/>
</dbReference>
<dbReference type="KEGG" id="psuu:Psuf_001330"/>
<organism evidence="2 3">
    <name type="scientific">Phytohabitans suffuscus</name>
    <dbReference type="NCBI Taxonomy" id="624315"/>
    <lineage>
        <taxon>Bacteria</taxon>
        <taxon>Bacillati</taxon>
        <taxon>Actinomycetota</taxon>
        <taxon>Actinomycetes</taxon>
        <taxon>Micromonosporales</taxon>
        <taxon>Micromonosporaceae</taxon>
    </lineage>
</organism>
<gene>
    <name evidence="2" type="ORF">Psuf_001330</name>
</gene>
<dbReference type="EMBL" id="AP022871">
    <property type="protein sequence ID" value="BCB82820.1"/>
    <property type="molecule type" value="Genomic_DNA"/>
</dbReference>
<dbReference type="Proteomes" id="UP000503011">
    <property type="component" value="Chromosome"/>
</dbReference>
<comment type="similarity">
    <text evidence="1">Belongs to the enoyl-CoA hydratase/isomerase family.</text>
</comment>
<name>A0A6F8Y9T6_9ACTN</name>
<keyword evidence="3" id="KW-1185">Reference proteome</keyword>
<evidence type="ECO:0008006" key="4">
    <source>
        <dbReference type="Google" id="ProtNLM"/>
    </source>
</evidence>
<evidence type="ECO:0000256" key="1">
    <source>
        <dbReference type="ARBA" id="ARBA00005254"/>
    </source>
</evidence>
<reference evidence="2 3" key="1">
    <citation type="submission" date="2020-03" db="EMBL/GenBank/DDBJ databases">
        <title>Whole genome shotgun sequence of Phytohabitans suffuscus NBRC 105367.</title>
        <authorList>
            <person name="Komaki H."/>
            <person name="Tamura T."/>
        </authorList>
    </citation>
    <scope>NUCLEOTIDE SEQUENCE [LARGE SCALE GENOMIC DNA]</scope>
    <source>
        <strain evidence="2 3">NBRC 105367</strain>
    </source>
</reference>
<dbReference type="InterPro" id="IPR001753">
    <property type="entry name" value="Enoyl-CoA_hydra/iso"/>
</dbReference>
<dbReference type="GO" id="GO:0003824">
    <property type="term" value="F:catalytic activity"/>
    <property type="evidence" value="ECO:0007669"/>
    <property type="project" value="UniProtKB-ARBA"/>
</dbReference>
<dbReference type="AlphaFoldDB" id="A0A6F8Y9T6"/>
<dbReference type="RefSeq" id="WP_173152578.1">
    <property type="nucleotide sequence ID" value="NZ_AP022871.1"/>
</dbReference>
<dbReference type="InterPro" id="IPR029045">
    <property type="entry name" value="ClpP/crotonase-like_dom_sf"/>
</dbReference>
<protein>
    <recommendedName>
        <fullName evidence="4">Enoyl-CoA hydratase</fullName>
    </recommendedName>
</protein>
<evidence type="ECO:0000313" key="3">
    <source>
        <dbReference type="Proteomes" id="UP000503011"/>
    </source>
</evidence>
<reference evidence="2 3" key="2">
    <citation type="submission" date="2020-03" db="EMBL/GenBank/DDBJ databases">
        <authorList>
            <person name="Ichikawa N."/>
            <person name="Kimura A."/>
            <person name="Kitahashi Y."/>
            <person name="Uohara A."/>
        </authorList>
    </citation>
    <scope>NUCLEOTIDE SEQUENCE [LARGE SCALE GENOMIC DNA]</scope>
    <source>
        <strain evidence="2 3">NBRC 105367</strain>
    </source>
</reference>
<dbReference type="PANTHER" id="PTHR43802">
    <property type="entry name" value="ENOYL-COA HYDRATASE"/>
    <property type="match status" value="1"/>
</dbReference>
<sequence length="286" mass="31584">MTTDDGAVELVLDRERHHALIRIRREGQGNRLTRAMARQFVAHLDTVDADDDIKVAVVEGAGAHLSSGWDPREAWEQYVDAPGGAVKKHPSQRARLIALDDAWWGRNGLYNRLLHCRKVTITKAVGECYETGLYLTLCSDLVVAHENARFAVPRWRNVGVDGDLSLLVATVGLKRTKELMYAGTAWDARTALRYGLVDGVHADPDEEVGRLVEMCASIMRDGIVTEKYAVFASLAKMGVDHAFAAATVVGASLSNIHFQPDEYNFLADQRGHGTAAALERSRRHLE</sequence>
<dbReference type="PANTHER" id="PTHR43802:SF1">
    <property type="entry name" value="IP11341P-RELATED"/>
    <property type="match status" value="1"/>
</dbReference>
<dbReference type="CDD" id="cd06558">
    <property type="entry name" value="crotonase-like"/>
    <property type="match status" value="1"/>
</dbReference>
<dbReference type="Gene3D" id="3.90.226.10">
    <property type="entry name" value="2-enoyl-CoA Hydratase, Chain A, domain 1"/>
    <property type="match status" value="1"/>
</dbReference>
<proteinExistence type="inferred from homology"/>
<accession>A0A6F8Y9T6</accession>